<dbReference type="InterPro" id="IPR025665">
    <property type="entry name" value="Beta-barrel_OMP_2"/>
</dbReference>
<sequence>MKKIIVAVLLLSGITALSQSTGFGIKGGLNYGSVGDLEFTSEFANSTFSKENKTGFHAGVFYKAKFAGLIIQPELLYTKLNTEYTNDGVSSDVYDYELSKIDIPLLVGFDIIGPLNIKAGPSFQYILENGFEEVNIDFEDPENSFTVGYQLGVGVTLGQLGIDVRYEGAFTDNTIITESQVEDNSVGFQVDARPSQWILSLSYAFDKKN</sequence>
<reference evidence="4" key="1">
    <citation type="journal article" date="2019" name="Int. J. Syst. Evol. Microbiol.">
        <title>The Global Catalogue of Microorganisms (GCM) 10K type strain sequencing project: providing services to taxonomists for standard genome sequencing and annotation.</title>
        <authorList>
            <consortium name="The Broad Institute Genomics Platform"/>
            <consortium name="The Broad Institute Genome Sequencing Center for Infectious Disease"/>
            <person name="Wu L."/>
            <person name="Ma J."/>
        </authorList>
    </citation>
    <scope>NUCLEOTIDE SEQUENCE [LARGE SCALE GENOMIC DNA]</scope>
    <source>
        <strain evidence="4">CGMCC 4.7427</strain>
    </source>
</reference>
<keyword evidence="4" id="KW-1185">Reference proteome</keyword>
<feature type="domain" description="Outer membrane protein beta-barrel" evidence="2">
    <location>
        <begin position="18"/>
        <end position="173"/>
    </location>
</feature>
<accession>A0ABV9L987</accession>
<feature type="signal peptide" evidence="1">
    <location>
        <begin position="1"/>
        <end position="18"/>
    </location>
</feature>
<dbReference type="Proteomes" id="UP001595878">
    <property type="component" value="Unassembled WGS sequence"/>
</dbReference>
<dbReference type="RefSeq" id="WP_375253064.1">
    <property type="nucleotide sequence ID" value="NZ_JBHSHB010000012.1"/>
</dbReference>
<evidence type="ECO:0000259" key="2">
    <source>
        <dbReference type="Pfam" id="PF13568"/>
    </source>
</evidence>
<dbReference type="EMBL" id="JBHSHB010000012">
    <property type="protein sequence ID" value="MFC4690268.1"/>
    <property type="molecule type" value="Genomic_DNA"/>
</dbReference>
<name>A0ABV9L987_9FLAO</name>
<evidence type="ECO:0000313" key="4">
    <source>
        <dbReference type="Proteomes" id="UP001595878"/>
    </source>
</evidence>
<feature type="chain" id="PRO_5045534955" evidence="1">
    <location>
        <begin position="19"/>
        <end position="209"/>
    </location>
</feature>
<protein>
    <submittedName>
        <fullName evidence="3">Outer membrane beta-barrel protein</fullName>
    </submittedName>
</protein>
<evidence type="ECO:0000313" key="3">
    <source>
        <dbReference type="EMBL" id="MFC4690268.1"/>
    </source>
</evidence>
<gene>
    <name evidence="3" type="ORF">ACFO5T_07485</name>
</gene>
<dbReference type="SUPFAM" id="SSF56925">
    <property type="entry name" value="OMPA-like"/>
    <property type="match status" value="1"/>
</dbReference>
<evidence type="ECO:0000256" key="1">
    <source>
        <dbReference type="SAM" id="SignalP"/>
    </source>
</evidence>
<dbReference type="InterPro" id="IPR011250">
    <property type="entry name" value="OMP/PagP_B-barrel"/>
</dbReference>
<keyword evidence="1" id="KW-0732">Signal</keyword>
<dbReference type="Pfam" id="PF13568">
    <property type="entry name" value="OMP_b-brl_2"/>
    <property type="match status" value="1"/>
</dbReference>
<comment type="caution">
    <text evidence="3">The sequence shown here is derived from an EMBL/GenBank/DDBJ whole genome shotgun (WGS) entry which is preliminary data.</text>
</comment>
<proteinExistence type="predicted"/>
<organism evidence="3 4">
    <name type="scientific">Dokdonia genika</name>
    <dbReference type="NCBI Taxonomy" id="308113"/>
    <lineage>
        <taxon>Bacteria</taxon>
        <taxon>Pseudomonadati</taxon>
        <taxon>Bacteroidota</taxon>
        <taxon>Flavobacteriia</taxon>
        <taxon>Flavobacteriales</taxon>
        <taxon>Flavobacteriaceae</taxon>
        <taxon>Dokdonia</taxon>
    </lineage>
</organism>